<organism evidence="1">
    <name type="scientific">marine sediment metagenome</name>
    <dbReference type="NCBI Taxonomy" id="412755"/>
    <lineage>
        <taxon>unclassified sequences</taxon>
        <taxon>metagenomes</taxon>
        <taxon>ecological metagenomes</taxon>
    </lineage>
</organism>
<feature type="non-terminal residue" evidence="1">
    <location>
        <position position="1"/>
    </location>
</feature>
<reference evidence="1" key="1">
    <citation type="journal article" date="2015" name="Nature">
        <title>Complex archaea that bridge the gap between prokaryotes and eukaryotes.</title>
        <authorList>
            <person name="Spang A."/>
            <person name="Saw J.H."/>
            <person name="Jorgensen S.L."/>
            <person name="Zaremba-Niedzwiedzka K."/>
            <person name="Martijn J."/>
            <person name="Lind A.E."/>
            <person name="van Eijk R."/>
            <person name="Schleper C."/>
            <person name="Guy L."/>
            <person name="Ettema T.J."/>
        </authorList>
    </citation>
    <scope>NUCLEOTIDE SEQUENCE</scope>
</reference>
<protein>
    <submittedName>
        <fullName evidence="1">Uncharacterized protein</fullName>
    </submittedName>
</protein>
<comment type="caution">
    <text evidence="1">The sequence shown here is derived from an EMBL/GenBank/DDBJ whole genome shotgun (WGS) entry which is preliminary data.</text>
</comment>
<proteinExistence type="predicted"/>
<evidence type="ECO:0000313" key="1">
    <source>
        <dbReference type="EMBL" id="KKL07769.1"/>
    </source>
</evidence>
<accession>A0A0F9ADX6</accession>
<dbReference type="EMBL" id="LAZR01043155">
    <property type="protein sequence ID" value="KKL07769.1"/>
    <property type="molecule type" value="Genomic_DNA"/>
</dbReference>
<gene>
    <name evidence="1" type="ORF">LCGC14_2582750</name>
</gene>
<dbReference type="AlphaFoldDB" id="A0A0F9ADX6"/>
<sequence length="54" mass="6164">VKIGKNSHIAWALIQRGLVSKGKPEIENVGSAEHHDEQIETYNWVLFYLTEEGK</sequence>
<name>A0A0F9ADX6_9ZZZZ</name>